<dbReference type="Pfam" id="PF23750">
    <property type="entry name" value="RsgI_M"/>
    <property type="match status" value="1"/>
</dbReference>
<protein>
    <submittedName>
        <fullName evidence="8">Putative RNA polymerase sigma factor SigI</fullName>
    </submittedName>
</protein>
<keyword evidence="5 6" id="KW-0472">Membrane</keyword>
<keyword evidence="4 6" id="KW-1133">Transmembrane helix</keyword>
<dbReference type="RefSeq" id="WP_077866007.1">
    <property type="nucleotide sequence ID" value="NZ_LZYZ01000005.1"/>
</dbReference>
<evidence type="ECO:0000256" key="3">
    <source>
        <dbReference type="ARBA" id="ARBA00022692"/>
    </source>
</evidence>
<dbReference type="InterPro" id="IPR055431">
    <property type="entry name" value="RsgI_M"/>
</dbReference>
<keyword evidence="3 6" id="KW-0812">Transmembrane</keyword>
<reference evidence="8 9" key="1">
    <citation type="submission" date="2016-05" db="EMBL/GenBank/DDBJ databases">
        <title>Microbial solvent formation.</title>
        <authorList>
            <person name="Poehlein A."/>
            <person name="Montoya Solano J.D."/>
            <person name="Flitsch S."/>
            <person name="Krabben P."/>
            <person name="Duerre P."/>
            <person name="Daniel R."/>
        </authorList>
    </citation>
    <scope>NUCLEOTIDE SEQUENCE [LARGE SCALE GENOMIC DNA]</scope>
    <source>
        <strain evidence="8 9">L1-8</strain>
    </source>
</reference>
<dbReference type="Proteomes" id="UP000191154">
    <property type="component" value="Unassembled WGS sequence"/>
</dbReference>
<dbReference type="Pfam" id="PF12791">
    <property type="entry name" value="RsgI_N"/>
    <property type="match status" value="1"/>
</dbReference>
<dbReference type="PROSITE" id="PS51849">
    <property type="entry name" value="RSGI_N"/>
    <property type="match status" value="1"/>
</dbReference>
<feature type="transmembrane region" description="Helical" evidence="6">
    <location>
        <begin position="201"/>
        <end position="221"/>
    </location>
</feature>
<dbReference type="STRING" id="169679.CSACC_03250"/>
<evidence type="ECO:0000313" key="8">
    <source>
        <dbReference type="EMBL" id="OOM11351.1"/>
    </source>
</evidence>
<feature type="domain" description="RsgI N-terminal anti-sigma" evidence="7">
    <location>
        <begin position="152"/>
        <end position="199"/>
    </location>
</feature>
<evidence type="ECO:0000256" key="2">
    <source>
        <dbReference type="ARBA" id="ARBA00022475"/>
    </source>
</evidence>
<evidence type="ECO:0000313" key="9">
    <source>
        <dbReference type="Proteomes" id="UP000191154"/>
    </source>
</evidence>
<dbReference type="AlphaFoldDB" id="A0A1S8N4Z1"/>
<dbReference type="GO" id="GO:0005886">
    <property type="term" value="C:plasma membrane"/>
    <property type="evidence" value="ECO:0007669"/>
    <property type="project" value="UniProtKB-SubCell"/>
</dbReference>
<comment type="caution">
    <text evidence="8">The sequence shown here is derived from an EMBL/GenBank/DDBJ whole genome shotgun (WGS) entry which is preliminary data.</text>
</comment>
<evidence type="ECO:0000256" key="4">
    <source>
        <dbReference type="ARBA" id="ARBA00022989"/>
    </source>
</evidence>
<evidence type="ECO:0000259" key="7">
    <source>
        <dbReference type="PROSITE" id="PS51849"/>
    </source>
</evidence>
<dbReference type="EMBL" id="LZYZ01000005">
    <property type="protein sequence ID" value="OOM11351.1"/>
    <property type="molecule type" value="Genomic_DNA"/>
</dbReference>
<keyword evidence="2" id="KW-1003">Cell membrane</keyword>
<sequence length="346" mass="40113">MEITKFNRNKYVFTSVPAMSLVGESMMANRSKQLTLFLQELDSYNILLKDLVNFPLKESDRNVALNIAYYIKDIDDLDKSVKGKKDLPITRLSRAINIKSNYLQKLRDYILAYYIIFSNKQYKLIQDYFRIKLKEDSREVINLPNKKIDEIHRGIVVVSFKKSAYVLNSKGEFLKLKTIRRPRVGELADGKQKKGIRDYKIHISIALIILVFLCCAIVAQYKKIETIVVIQINSNIKLHVNRFDKVIYAYSPTEKGKTLLESTDVLNENIDDAMAEIFDYAFDNEMIDLSRKSIITINGKQVKYGELSKTNKFLEDKNIPILINNSGNQQRLPQNFEEEEKAEGKK</sequence>
<proteinExistence type="predicted"/>
<comment type="subcellular location">
    <subcellularLocation>
        <location evidence="1">Cell membrane</location>
        <topology evidence="1">Single-pass membrane protein</topology>
    </subcellularLocation>
</comment>
<evidence type="ECO:0000256" key="5">
    <source>
        <dbReference type="ARBA" id="ARBA00023136"/>
    </source>
</evidence>
<evidence type="ECO:0000256" key="1">
    <source>
        <dbReference type="ARBA" id="ARBA00004162"/>
    </source>
</evidence>
<gene>
    <name evidence="8" type="ORF">CLOSAC_29110</name>
</gene>
<name>A0A1S8N4Z1_CLOSA</name>
<organism evidence="8 9">
    <name type="scientific">Clostridium saccharobutylicum</name>
    <dbReference type="NCBI Taxonomy" id="169679"/>
    <lineage>
        <taxon>Bacteria</taxon>
        <taxon>Bacillati</taxon>
        <taxon>Bacillota</taxon>
        <taxon>Clostridia</taxon>
        <taxon>Eubacteriales</taxon>
        <taxon>Clostridiaceae</taxon>
        <taxon>Clostridium</taxon>
    </lineage>
</organism>
<accession>A0A1S8N4Z1</accession>
<evidence type="ECO:0000256" key="6">
    <source>
        <dbReference type="SAM" id="Phobius"/>
    </source>
</evidence>
<dbReference type="InterPro" id="IPR024449">
    <property type="entry name" value="Anti-sigma_RsgI_N"/>
</dbReference>